<reference evidence="3" key="1">
    <citation type="journal article" date="2023" name="Mol. Phylogenet. Evol.">
        <title>Genome-scale phylogeny and comparative genomics of the fungal order Sordariales.</title>
        <authorList>
            <person name="Hensen N."/>
            <person name="Bonometti L."/>
            <person name="Westerberg I."/>
            <person name="Brannstrom I.O."/>
            <person name="Guillou S."/>
            <person name="Cros-Aarteil S."/>
            <person name="Calhoun S."/>
            <person name="Haridas S."/>
            <person name="Kuo A."/>
            <person name="Mondo S."/>
            <person name="Pangilinan J."/>
            <person name="Riley R."/>
            <person name="LaButti K."/>
            <person name="Andreopoulos B."/>
            <person name="Lipzen A."/>
            <person name="Chen C."/>
            <person name="Yan M."/>
            <person name="Daum C."/>
            <person name="Ng V."/>
            <person name="Clum A."/>
            <person name="Steindorff A."/>
            <person name="Ohm R.A."/>
            <person name="Martin F."/>
            <person name="Silar P."/>
            <person name="Natvig D.O."/>
            <person name="Lalanne C."/>
            <person name="Gautier V."/>
            <person name="Ament-Velasquez S.L."/>
            <person name="Kruys A."/>
            <person name="Hutchinson M.I."/>
            <person name="Powell A.J."/>
            <person name="Barry K."/>
            <person name="Miller A.N."/>
            <person name="Grigoriev I.V."/>
            <person name="Debuchy R."/>
            <person name="Gladieux P."/>
            <person name="Hiltunen Thoren M."/>
            <person name="Johannesson H."/>
        </authorList>
    </citation>
    <scope>NUCLEOTIDE SEQUENCE</scope>
    <source>
        <strain evidence="3">CBS 538.74</strain>
    </source>
</reference>
<dbReference type="AlphaFoldDB" id="A0AAN7A0B7"/>
<dbReference type="Proteomes" id="UP001302745">
    <property type="component" value="Unassembled WGS sequence"/>
</dbReference>
<feature type="compositionally biased region" description="Basic and acidic residues" evidence="2">
    <location>
        <begin position="515"/>
        <end position="534"/>
    </location>
</feature>
<feature type="compositionally biased region" description="Polar residues" evidence="2">
    <location>
        <begin position="78"/>
        <end position="88"/>
    </location>
</feature>
<evidence type="ECO:0000256" key="1">
    <source>
        <dbReference type="ARBA" id="ARBA00009207"/>
    </source>
</evidence>
<proteinExistence type="inferred from homology"/>
<dbReference type="EMBL" id="MU856885">
    <property type="protein sequence ID" value="KAK4155571.1"/>
    <property type="molecule type" value="Genomic_DNA"/>
</dbReference>
<gene>
    <name evidence="3" type="ORF">C8A00DRAFT_31617</name>
</gene>
<feature type="compositionally biased region" description="Low complexity" evidence="2">
    <location>
        <begin position="537"/>
        <end position="567"/>
    </location>
</feature>
<evidence type="ECO:0000256" key="2">
    <source>
        <dbReference type="SAM" id="MobiDB-lite"/>
    </source>
</evidence>
<dbReference type="PANTHER" id="PTHR16487:SF0">
    <property type="entry name" value="PROTEIN PHOSPHATASE 4 REGULATORY SUBUNIT 2-RELATED"/>
    <property type="match status" value="1"/>
</dbReference>
<dbReference type="InterPro" id="IPR015267">
    <property type="entry name" value="PPP4R2"/>
</dbReference>
<dbReference type="GO" id="GO:0005737">
    <property type="term" value="C:cytoplasm"/>
    <property type="evidence" value="ECO:0007669"/>
    <property type="project" value="TreeGrafter"/>
</dbReference>
<comment type="caution">
    <text evidence="3">The sequence shown here is derived from an EMBL/GenBank/DDBJ whole genome shotgun (WGS) entry which is preliminary data.</text>
</comment>
<feature type="compositionally biased region" description="Low complexity" evidence="2">
    <location>
        <begin position="92"/>
        <end position="110"/>
    </location>
</feature>
<feature type="compositionally biased region" description="Low complexity" evidence="2">
    <location>
        <begin position="255"/>
        <end position="284"/>
    </location>
</feature>
<evidence type="ECO:0000313" key="4">
    <source>
        <dbReference type="Proteomes" id="UP001302745"/>
    </source>
</evidence>
<feature type="compositionally biased region" description="Low complexity" evidence="2">
    <location>
        <begin position="582"/>
        <end position="596"/>
    </location>
</feature>
<reference evidence="3" key="2">
    <citation type="submission" date="2023-05" db="EMBL/GenBank/DDBJ databases">
        <authorList>
            <consortium name="Lawrence Berkeley National Laboratory"/>
            <person name="Steindorff A."/>
            <person name="Hensen N."/>
            <person name="Bonometti L."/>
            <person name="Westerberg I."/>
            <person name="Brannstrom I.O."/>
            <person name="Guillou S."/>
            <person name="Cros-Aarteil S."/>
            <person name="Calhoun S."/>
            <person name="Haridas S."/>
            <person name="Kuo A."/>
            <person name="Mondo S."/>
            <person name="Pangilinan J."/>
            <person name="Riley R."/>
            <person name="Labutti K."/>
            <person name="Andreopoulos B."/>
            <person name="Lipzen A."/>
            <person name="Chen C."/>
            <person name="Yanf M."/>
            <person name="Daum C."/>
            <person name="Ng V."/>
            <person name="Clum A."/>
            <person name="Ohm R."/>
            <person name="Martin F."/>
            <person name="Silar P."/>
            <person name="Natvig D."/>
            <person name="Lalanne C."/>
            <person name="Gautier V."/>
            <person name="Ament-Velasquez S.L."/>
            <person name="Kruys A."/>
            <person name="Hutchinson M.I."/>
            <person name="Powell A.J."/>
            <person name="Barry K."/>
            <person name="Miller A.N."/>
            <person name="Grigoriev I.V."/>
            <person name="Debuchy R."/>
            <person name="Gladieux P."/>
            <person name="Thoren M.H."/>
            <person name="Johannesson H."/>
        </authorList>
    </citation>
    <scope>NUCLEOTIDE SEQUENCE</scope>
    <source>
        <strain evidence="3">CBS 538.74</strain>
    </source>
</reference>
<feature type="region of interest" description="Disordered" evidence="2">
    <location>
        <begin position="243"/>
        <end position="305"/>
    </location>
</feature>
<keyword evidence="4" id="KW-1185">Reference proteome</keyword>
<evidence type="ECO:0000313" key="3">
    <source>
        <dbReference type="EMBL" id="KAK4155571.1"/>
    </source>
</evidence>
<evidence type="ECO:0008006" key="5">
    <source>
        <dbReference type="Google" id="ProtNLM"/>
    </source>
</evidence>
<feature type="region of interest" description="Disordered" evidence="2">
    <location>
        <begin position="350"/>
        <end position="624"/>
    </location>
</feature>
<sequence length="624" mass="64922">MEMETGDDILRKAALDGSMDYSAWPDLLPTVLAHIEKIAHTEFPIPNIPTPHPPARPPSPRFLAPLPSSDPFEAPDQTEPSSSQGTNKENADPSSPAAARNAPSSTAAPSGPGEQQPPVAATLPKPVADMLEEILSVLRTDFAQYPPHTIQRLAELVLRPRQHYRNLVPYLHALDRVVHVTSGANTYPLPPALPDIGAMSLLANGVGGGGAPNLSIDTATANSLGSDEALGGALLTPIPWLARRTNGGGSDDGSDAGSSSPLSASGNSAQQFQPQQPQPRQGNQLEGRVRTESTETIEGPNGIGSIETVSVSVNGIPSTGAGVALLTQRSVTQGELLRQEQRAGLVPLNQLNRQQQHQQPPQTQGGAEEEEDATMSENVDEEEDEIPHARGPAEIGPADTGPQSAATTNYIAGGGSGGGTMDVQGIDVEAAVGRRVQSPPSQQQQQQQEKDKPATSGSSPEIIHQSPKREAGDSLAPDSPAKRRKEEDDEPAPRGQDQNREEQEAPPKNTLQDQNQKKKPTDDESEPEPMRDAEGDVVLPDAAAAVVEATAGKDFSSSSSSAAAAAAGDDDTDDNKAKAKDAAAAAAAADSEGGSTSKKKGPDTDAPTTPAPTADSDTKENQGG</sequence>
<feature type="compositionally biased region" description="Pro residues" evidence="2">
    <location>
        <begin position="46"/>
        <end position="60"/>
    </location>
</feature>
<feature type="compositionally biased region" description="Low complexity" evidence="2">
    <location>
        <begin position="350"/>
        <end position="364"/>
    </location>
</feature>
<feature type="compositionally biased region" description="Polar residues" evidence="2">
    <location>
        <begin position="401"/>
        <end position="410"/>
    </location>
</feature>
<dbReference type="PANTHER" id="PTHR16487">
    <property type="entry name" value="PPP4R2-RELATED PROTEIN"/>
    <property type="match status" value="1"/>
</dbReference>
<dbReference type="GO" id="GO:0019888">
    <property type="term" value="F:protein phosphatase regulator activity"/>
    <property type="evidence" value="ECO:0007669"/>
    <property type="project" value="InterPro"/>
</dbReference>
<name>A0AAN7A0B7_9PEZI</name>
<comment type="similarity">
    <text evidence="1">Belongs to the PPP4R2 family.</text>
</comment>
<accession>A0AAN7A0B7</accession>
<protein>
    <recommendedName>
        <fullName evidence="5">Protein phosphatase 4 core regulatory subunit R2</fullName>
    </recommendedName>
</protein>
<dbReference type="GO" id="GO:0005634">
    <property type="term" value="C:nucleus"/>
    <property type="evidence" value="ECO:0007669"/>
    <property type="project" value="TreeGrafter"/>
</dbReference>
<organism evidence="3 4">
    <name type="scientific">Chaetomidium leptoderma</name>
    <dbReference type="NCBI Taxonomy" id="669021"/>
    <lineage>
        <taxon>Eukaryota</taxon>
        <taxon>Fungi</taxon>
        <taxon>Dikarya</taxon>
        <taxon>Ascomycota</taxon>
        <taxon>Pezizomycotina</taxon>
        <taxon>Sordariomycetes</taxon>
        <taxon>Sordariomycetidae</taxon>
        <taxon>Sordariales</taxon>
        <taxon>Chaetomiaceae</taxon>
        <taxon>Chaetomidium</taxon>
    </lineage>
</organism>
<dbReference type="Pfam" id="PF09184">
    <property type="entry name" value="PPP4R2"/>
    <property type="match status" value="1"/>
</dbReference>
<dbReference type="GO" id="GO:0030289">
    <property type="term" value="C:protein phosphatase 4 complex"/>
    <property type="evidence" value="ECO:0007669"/>
    <property type="project" value="InterPro"/>
</dbReference>
<feature type="compositionally biased region" description="Low complexity" evidence="2">
    <location>
        <begin position="437"/>
        <end position="447"/>
    </location>
</feature>
<feature type="compositionally biased region" description="Low complexity" evidence="2">
    <location>
        <begin position="604"/>
        <end position="615"/>
    </location>
</feature>
<feature type="region of interest" description="Disordered" evidence="2">
    <location>
        <begin position="44"/>
        <end position="121"/>
    </location>
</feature>
<feature type="compositionally biased region" description="Acidic residues" evidence="2">
    <location>
        <begin position="367"/>
        <end position="385"/>
    </location>
</feature>